<evidence type="ECO:0000313" key="3">
    <source>
        <dbReference type="Proteomes" id="UP000054166"/>
    </source>
</evidence>
<dbReference type="PROSITE" id="PS51257">
    <property type="entry name" value="PROKAR_LIPOPROTEIN"/>
    <property type="match status" value="1"/>
</dbReference>
<reference evidence="3" key="2">
    <citation type="submission" date="2015-01" db="EMBL/GenBank/DDBJ databases">
        <title>Evolutionary Origins and Diversification of the Mycorrhizal Mutualists.</title>
        <authorList>
            <consortium name="DOE Joint Genome Institute"/>
            <consortium name="Mycorrhizal Genomics Consortium"/>
            <person name="Kohler A."/>
            <person name="Kuo A."/>
            <person name="Nagy L.G."/>
            <person name="Floudas D."/>
            <person name="Copeland A."/>
            <person name="Barry K.W."/>
            <person name="Cichocki N."/>
            <person name="Veneault-Fourrey C."/>
            <person name="LaButti K."/>
            <person name="Lindquist E.A."/>
            <person name="Lipzen A."/>
            <person name="Lundell T."/>
            <person name="Morin E."/>
            <person name="Murat C."/>
            <person name="Riley R."/>
            <person name="Ohm R."/>
            <person name="Sun H."/>
            <person name="Tunlid A."/>
            <person name="Henrissat B."/>
            <person name="Grigoriev I.V."/>
            <person name="Hibbett D.S."/>
            <person name="Martin F."/>
        </authorList>
    </citation>
    <scope>NUCLEOTIDE SEQUENCE [LARGE SCALE GENOMIC DNA]</scope>
    <source>
        <strain evidence="3">F 1598</strain>
    </source>
</reference>
<accession>A0A0C3G782</accession>
<dbReference type="AlphaFoldDB" id="A0A0C3G782"/>
<organism evidence="2 3">
    <name type="scientific">Piloderma croceum (strain F 1598)</name>
    <dbReference type="NCBI Taxonomy" id="765440"/>
    <lineage>
        <taxon>Eukaryota</taxon>
        <taxon>Fungi</taxon>
        <taxon>Dikarya</taxon>
        <taxon>Basidiomycota</taxon>
        <taxon>Agaricomycotina</taxon>
        <taxon>Agaricomycetes</taxon>
        <taxon>Agaricomycetidae</taxon>
        <taxon>Atheliales</taxon>
        <taxon>Atheliaceae</taxon>
        <taxon>Piloderma</taxon>
    </lineage>
</organism>
<dbReference type="Proteomes" id="UP000054166">
    <property type="component" value="Unassembled WGS sequence"/>
</dbReference>
<protein>
    <submittedName>
        <fullName evidence="2">Uncharacterized protein</fullName>
    </submittedName>
</protein>
<keyword evidence="1" id="KW-1133">Transmembrane helix</keyword>
<name>A0A0C3G782_PILCF</name>
<dbReference type="InParanoid" id="A0A0C3G782"/>
<evidence type="ECO:0000256" key="1">
    <source>
        <dbReference type="SAM" id="Phobius"/>
    </source>
</evidence>
<keyword evidence="1" id="KW-0472">Membrane</keyword>
<evidence type="ECO:0000313" key="2">
    <source>
        <dbReference type="EMBL" id="KIM86536.1"/>
    </source>
</evidence>
<sequence>MGRAHFLCCLSARLGVLIFALAQFLSSGCLAALLWFFLIRNQQTHQLQLRKPLLAGLITLGAVSSIIALVSFAGFVGALIKWARGVRAFARLTAWLLGIQLLFSVLCIIAIYIEPKEDFIKQCVHSSTDANVIDTCTNKIQEVRGITVAIMVVALLLHCYELRVVGAYASELEQKEFNQNIILGNSSKGRYAPIAHVDTSYPYAEPAHGYSYQGGYA</sequence>
<dbReference type="STRING" id="765440.A0A0C3G782"/>
<dbReference type="OrthoDB" id="7862095at2759"/>
<keyword evidence="3" id="KW-1185">Reference proteome</keyword>
<feature type="transmembrane region" description="Helical" evidence="1">
    <location>
        <begin position="92"/>
        <end position="113"/>
    </location>
</feature>
<reference evidence="2 3" key="1">
    <citation type="submission" date="2014-04" db="EMBL/GenBank/DDBJ databases">
        <authorList>
            <consortium name="DOE Joint Genome Institute"/>
            <person name="Kuo A."/>
            <person name="Tarkka M."/>
            <person name="Buscot F."/>
            <person name="Kohler A."/>
            <person name="Nagy L.G."/>
            <person name="Floudas D."/>
            <person name="Copeland A."/>
            <person name="Barry K.W."/>
            <person name="Cichocki N."/>
            <person name="Veneault-Fourrey C."/>
            <person name="LaButti K."/>
            <person name="Lindquist E.A."/>
            <person name="Lipzen A."/>
            <person name="Lundell T."/>
            <person name="Morin E."/>
            <person name="Murat C."/>
            <person name="Sun H."/>
            <person name="Tunlid A."/>
            <person name="Henrissat B."/>
            <person name="Grigoriev I.V."/>
            <person name="Hibbett D.S."/>
            <person name="Martin F."/>
            <person name="Nordberg H.P."/>
            <person name="Cantor M.N."/>
            <person name="Hua S.X."/>
        </authorList>
    </citation>
    <scope>NUCLEOTIDE SEQUENCE [LARGE SCALE GENOMIC DNA]</scope>
    <source>
        <strain evidence="2 3">F 1598</strain>
    </source>
</reference>
<keyword evidence="1" id="KW-0812">Transmembrane</keyword>
<feature type="transmembrane region" description="Helical" evidence="1">
    <location>
        <begin position="55"/>
        <end position="80"/>
    </location>
</feature>
<gene>
    <name evidence="2" type="ORF">PILCRDRAFT_815777</name>
</gene>
<dbReference type="HOGENOM" id="CLU_083659_0_0_1"/>
<proteinExistence type="predicted"/>
<dbReference type="EMBL" id="KN832981">
    <property type="protein sequence ID" value="KIM86536.1"/>
    <property type="molecule type" value="Genomic_DNA"/>
</dbReference>